<evidence type="ECO:0000259" key="4">
    <source>
        <dbReference type="PROSITE" id="PS50106"/>
    </source>
</evidence>
<dbReference type="InterPro" id="IPR048478">
    <property type="entry name" value="LSM12_LSM"/>
</dbReference>
<feature type="domain" description="PDZ" evidence="4">
    <location>
        <begin position="45"/>
        <end position="154"/>
    </location>
</feature>
<dbReference type="PROSITE" id="PS50106">
    <property type="entry name" value="PDZ"/>
    <property type="match status" value="1"/>
</dbReference>
<sequence>MSVLKAKGKFTMDLCEKQSDDRPPNKEFNFDIFPCNPNSWSGPRTVLLKRNEHGFGFTLRHFIVYPPDILKDSINEWADKQDAEKIPFPSMDPMDTIFVKNVKEGGPADRAGLAAGDRIVSVNGETIRAKTYPQVVQMIQKSDNNLQLLVVPKEDDILQLYFPGSAYNPGADEEAQTASPRQTNSQIHTIYPQSSSSSSSISNLSLDSLQRWHNKPSAAIPEYSPRFYGTNEQPYQSSTTFHMPKNQRPTRFSQPVRWNRSYEIAPPEFQTRFASYENQTDDGRSKSNSDLFLSQSGEERKFNFPAFFNPENRIYDSNENLEPQHFLHNPNETNEHFYGAAPTNNISTNPIRPVFSQIYVPSTYPQHQQSFNNDRYVMPSVQNQPVYANDKLSNRDKFFRSCNAEQASVRDPPYGAFEPLTDRMKAGIEKRQEFLFSSPFQEPFEGRKEPLKEMNFQQKYVSPHLPVFKSSVEQNIHPTNLPALPVKCTSTLVHFPANNLDEESATRPNSKAFVSKLGRIQENITSGSLSDCATHSTSRLSHDGFSTTKRKALMSPLRKANSLDSDVSHSINNHDNENVLQLQLVSQRAKLFESGSVESESRNRLKLYQNELSRLSTKGKTTSVSERTAQFESLSTSQETVSSESEGPLIPRHRISLENKKESKELRWQRSQSDNVTPGHYSSTTSVPKTACATTVQVASNVPSMSTTSEPSFIDDEAAEDENDLPNRRKAVRQNSYLQAVHSPYKDRIDSNNLNRFYSTPRFQNRVPNHPLSRESSSTPSLHLISNGLPANDIPDRQISLHGADCSSLFEEGSISRLIAAFDSMLAGNAPVSKANIILSTPAKSDSGTSQHSIAGIVLKKKSLFEDEAQNARRVAYLKATADDRMRTNSEADEESEKNNAKTPISQRSHSIQKLKAFFGEKTPQIVEATEHMVKELPSPVYDVIKEGWLHCKTALLDGKRATDRSWKQLWACLRGSTVYLFKDKKDSYQLPLCLEEQPVVIKPSSVDIAYDYTKKKNVFRLITATGSEYLLQAEDNDDMLHWIKLIQEHYQANNLEVSVPRRGDHMSRLSPQPVQKGIKKLTSFRNRSPTGHSPLIKIKRTAQGDEMPPKAKTWRGKMAKTIKKIHSTSTTTPAEGVTVNVPLEECPPSSVNEFVPLIVELCTSIVEARGSEMVGIYRVPGNTAAVTTLLEAINKGFDTLNLQDPRWNDVNVISSVLKGFFRKLPDPLVTSELYPLFIEANKLENTTKKLLSLKKLLHELPDHHYETLKYLIRHLQKIVLHSNINKMEARNLAIVFGPTIVRAADDNMVTMVNDMSHQCCIVELLINKADWFFNDDDTDDIINQNIPESIFTIDQQNSQTISNQNLLLNNITKMEDVLKPREICVRDIVTSIINAANRKVRQRVKKQSVSSVSTFGEDAGFEERDIDREVELRRQRVQKHQNSIDSAAGRPGSAETKSQCNRELTTSKRTISADSLNSLQMQSTSSFTDGSTLESGELFYYPSETVTPEKLGDEVVFRTYAGLSANTQERIRRFEMETRALLQRNLNRQNQDSERRKLERRRIELEWQRAKQDLDQEILLDELANRVSGDPSKATKHHLDVNSFLSDYSSALRDSRPSINSQSSSSDYSSNASPIVRHRMSEPCNQLHASTLITSDYNSNTSSPLSTTSSDVKVDKSGTTFLKSQLKLELTSPKIDGKEKIIDVALRRGCSVENVTDKLSKEHLTEEESKSEGKLKKRRLSSIRCGSLDSLREYYDKDSQSGVEEGGDLLNSITNTLNQRLRVLFEPNGNEAKENKNSEIKICEEKIEPLTPQAERKRRYRDPSLHRTREKSSESPKLQKASLVTVKHNATITEVKVPHAHRNCCSACPYLKQTTKDEKGDVNTQKKTSKTTTAAPFCLKNTITTSKVTGKSQDNPQNKNKCNQRHNEMECDNHCDNHCEKPLDVSVSALPSARCKNGVNRSVKRRHTVGGTKDFEHFRSVLNGTARKSAQKSAWERLRPETDENQSRERNIKSWLQRERLRTSSPDLSAQKLFGESTRPDEFIEGLKNQQRRISFPDIRLASLQLSQTIAKMLIKIHEKMKLKMAEGSEYFSIGSIVTCKSCFDKQFEGEVLAFDPQTRMLILNILSRSHLIALLIAILTILTKHKLLILRCNVNLLLNSIPQCQSSNGKGNLKDLHMINLGNVSHVEVKKEASNGPPPVLQSLNIQKLSNRVKQQTDEKMRLISAMSADVSPEGQQLFLTITKTIEEVAWNGPNIVVMNQVTISPPYKPENCKGAKDSAVAHVKKIVEKYNKDQQVLAVEENQPAATNSVPQQPSPQA</sequence>
<evidence type="ECO:0000256" key="2">
    <source>
        <dbReference type="SAM" id="MobiDB-lite"/>
    </source>
</evidence>
<dbReference type="PROSITE" id="PS50238">
    <property type="entry name" value="RHOGAP"/>
    <property type="match status" value="1"/>
</dbReference>
<dbReference type="InterPro" id="IPR019181">
    <property type="entry name" value="LSM12_ABD"/>
</dbReference>
<dbReference type="PhylomeDB" id="T1J8D5"/>
<dbReference type="SMART" id="SM00995">
    <property type="entry name" value="AD"/>
    <property type="match status" value="1"/>
</dbReference>
<feature type="domain" description="Rho-GAP" evidence="5">
    <location>
        <begin position="1142"/>
        <end position="1334"/>
    </location>
</feature>
<dbReference type="eggNOG" id="KOG4407">
    <property type="taxonomic scope" value="Eukaryota"/>
</dbReference>
<dbReference type="SUPFAM" id="SSF50156">
    <property type="entry name" value="PDZ domain-like"/>
    <property type="match status" value="1"/>
</dbReference>
<dbReference type="CDD" id="cd01253">
    <property type="entry name" value="PH_ARHGAP21-like"/>
    <property type="match status" value="1"/>
</dbReference>
<keyword evidence="1" id="KW-0343">GTPase activation</keyword>
<dbReference type="Pfam" id="PF00169">
    <property type="entry name" value="PH"/>
    <property type="match status" value="1"/>
</dbReference>
<feature type="compositionally biased region" description="Basic and acidic residues" evidence="2">
    <location>
        <begin position="1822"/>
        <end position="1835"/>
    </location>
</feature>
<feature type="region of interest" description="Disordered" evidence="2">
    <location>
        <begin position="616"/>
        <end position="686"/>
    </location>
</feature>
<evidence type="ECO:0000313" key="8">
    <source>
        <dbReference type="Proteomes" id="UP000014500"/>
    </source>
</evidence>
<feature type="region of interest" description="Disordered" evidence="2">
    <location>
        <begin position="1990"/>
        <end position="2010"/>
    </location>
</feature>
<feature type="region of interest" description="Disordered" evidence="2">
    <location>
        <begin position="761"/>
        <end position="780"/>
    </location>
</feature>
<dbReference type="Pfam" id="PF21166">
    <property type="entry name" value="LSM12_LSM"/>
    <property type="match status" value="1"/>
</dbReference>
<dbReference type="HOGENOM" id="CLU_000774_0_0_1"/>
<evidence type="ECO:0000256" key="1">
    <source>
        <dbReference type="ARBA" id="ARBA00022468"/>
    </source>
</evidence>
<dbReference type="Gene3D" id="2.30.42.10">
    <property type="match status" value="1"/>
</dbReference>
<dbReference type="PROSITE" id="PS52001">
    <property type="entry name" value="AD"/>
    <property type="match status" value="1"/>
</dbReference>
<dbReference type="InterPro" id="IPR036034">
    <property type="entry name" value="PDZ_sf"/>
</dbReference>
<dbReference type="PRINTS" id="PR00683">
    <property type="entry name" value="SPECTRINPH"/>
</dbReference>
<dbReference type="Pfam" id="PF09793">
    <property type="entry name" value="AD"/>
    <property type="match status" value="1"/>
</dbReference>
<dbReference type="GO" id="GO:0005543">
    <property type="term" value="F:phospholipid binding"/>
    <property type="evidence" value="ECO:0007669"/>
    <property type="project" value="InterPro"/>
</dbReference>
<feature type="compositionally biased region" description="Polar residues" evidence="2">
    <location>
        <begin position="669"/>
        <end position="686"/>
    </location>
</feature>
<dbReference type="OMA" id="RQSWVCS"/>
<name>T1J8D5_STRMM</name>
<dbReference type="EnsemblMetazoa" id="SMAR009965-RA">
    <property type="protein sequence ID" value="SMAR009965-PA"/>
    <property type="gene ID" value="SMAR009965"/>
</dbReference>
<feature type="compositionally biased region" description="Polar residues" evidence="2">
    <location>
        <begin position="616"/>
        <end position="631"/>
    </location>
</feature>
<feature type="domain" description="AD" evidence="6">
    <location>
        <begin position="2204"/>
        <end position="2298"/>
    </location>
</feature>
<evidence type="ECO:0000259" key="3">
    <source>
        <dbReference type="PROSITE" id="PS50003"/>
    </source>
</evidence>
<dbReference type="SMART" id="SM00233">
    <property type="entry name" value="PH"/>
    <property type="match status" value="1"/>
</dbReference>
<dbReference type="Pfam" id="PF17820">
    <property type="entry name" value="PDZ_6"/>
    <property type="match status" value="1"/>
</dbReference>
<dbReference type="InterPro" id="IPR000198">
    <property type="entry name" value="RhoGAP_dom"/>
</dbReference>
<feature type="region of interest" description="Disordered" evidence="2">
    <location>
        <begin position="884"/>
        <end position="909"/>
    </location>
</feature>
<protein>
    <recommendedName>
        <fullName evidence="9">Rho GTPase-activating protein 21</fullName>
    </recommendedName>
</protein>
<dbReference type="Pfam" id="PF00620">
    <property type="entry name" value="RhoGAP"/>
    <property type="match status" value="1"/>
</dbReference>
<dbReference type="PANTHER" id="PTHR23175">
    <property type="entry name" value="PDZ DOMAIN-CONTAINING PROTEIN"/>
    <property type="match status" value="1"/>
</dbReference>
<dbReference type="SMART" id="SM00228">
    <property type="entry name" value="PDZ"/>
    <property type="match status" value="1"/>
</dbReference>
<dbReference type="EMBL" id="JH431954">
    <property type="status" value="NOT_ANNOTATED_CDS"/>
    <property type="molecule type" value="Genomic_DNA"/>
</dbReference>
<dbReference type="SUPFAM" id="SSF50729">
    <property type="entry name" value="PH domain-like"/>
    <property type="match status" value="1"/>
</dbReference>
<evidence type="ECO:0000259" key="6">
    <source>
        <dbReference type="PROSITE" id="PS52001"/>
    </source>
</evidence>
<dbReference type="Gene3D" id="1.10.555.10">
    <property type="entry name" value="Rho GTPase activation protein"/>
    <property type="match status" value="1"/>
</dbReference>
<dbReference type="PROSITE" id="PS50003">
    <property type="entry name" value="PH_DOMAIN"/>
    <property type="match status" value="1"/>
</dbReference>
<dbReference type="SUPFAM" id="SSF48350">
    <property type="entry name" value="GTPase activation domain, GAP"/>
    <property type="match status" value="1"/>
</dbReference>
<evidence type="ECO:0000313" key="7">
    <source>
        <dbReference type="EnsemblMetazoa" id="SMAR009965-PA"/>
    </source>
</evidence>
<dbReference type="InterPro" id="IPR001849">
    <property type="entry name" value="PH_domain"/>
</dbReference>
<dbReference type="InterPro" id="IPR008936">
    <property type="entry name" value="Rho_GTPase_activation_prot"/>
</dbReference>
<dbReference type="InterPro" id="IPR041489">
    <property type="entry name" value="PDZ_6"/>
</dbReference>
<reference evidence="8" key="1">
    <citation type="submission" date="2011-05" db="EMBL/GenBank/DDBJ databases">
        <authorList>
            <person name="Richards S.R."/>
            <person name="Qu J."/>
            <person name="Jiang H."/>
            <person name="Jhangiani S.N."/>
            <person name="Agravi P."/>
            <person name="Goodspeed R."/>
            <person name="Gross S."/>
            <person name="Mandapat C."/>
            <person name="Jackson L."/>
            <person name="Mathew T."/>
            <person name="Pu L."/>
            <person name="Thornton R."/>
            <person name="Saada N."/>
            <person name="Wilczek-Boney K.B."/>
            <person name="Lee S."/>
            <person name="Kovar C."/>
            <person name="Wu Y."/>
            <person name="Scherer S.E."/>
            <person name="Worley K.C."/>
            <person name="Muzny D.M."/>
            <person name="Gibbs R."/>
        </authorList>
    </citation>
    <scope>NUCLEOTIDE SEQUENCE</scope>
    <source>
        <strain evidence="8">Brora</strain>
    </source>
</reference>
<dbReference type="eggNOG" id="KOG4401">
    <property type="taxonomic scope" value="Eukaryota"/>
</dbReference>
<evidence type="ECO:0000259" key="5">
    <source>
        <dbReference type="PROSITE" id="PS50238"/>
    </source>
</evidence>
<organism evidence="7 8">
    <name type="scientific">Strigamia maritima</name>
    <name type="common">European centipede</name>
    <name type="synonym">Geophilus maritimus</name>
    <dbReference type="NCBI Taxonomy" id="126957"/>
    <lineage>
        <taxon>Eukaryota</taxon>
        <taxon>Metazoa</taxon>
        <taxon>Ecdysozoa</taxon>
        <taxon>Arthropoda</taxon>
        <taxon>Myriapoda</taxon>
        <taxon>Chilopoda</taxon>
        <taxon>Pleurostigmophora</taxon>
        <taxon>Geophilomorpha</taxon>
        <taxon>Linotaeniidae</taxon>
        <taxon>Strigamia</taxon>
    </lineage>
</organism>
<dbReference type="InterPro" id="IPR011993">
    <property type="entry name" value="PH-like_dom_sf"/>
</dbReference>
<feature type="domain" description="PH" evidence="3">
    <location>
        <begin position="943"/>
        <end position="1052"/>
    </location>
</feature>
<feature type="compositionally biased region" description="Basic and acidic residues" evidence="2">
    <location>
        <begin position="1995"/>
        <end position="2010"/>
    </location>
</feature>
<evidence type="ECO:0008006" key="9">
    <source>
        <dbReference type="Google" id="ProtNLM"/>
    </source>
</evidence>
<feature type="compositionally biased region" description="Polar residues" evidence="2">
    <location>
        <begin position="1456"/>
        <end position="1465"/>
    </location>
</feature>
<dbReference type="InterPro" id="IPR001478">
    <property type="entry name" value="PDZ"/>
</dbReference>
<dbReference type="InterPro" id="IPR047574">
    <property type="entry name" value="AD"/>
</dbReference>
<dbReference type="FunFam" id="1.10.555.10:FF:000058">
    <property type="entry name" value="GTPase-activating protein pac-1"/>
    <property type="match status" value="1"/>
</dbReference>
<dbReference type="Gene3D" id="2.30.29.30">
    <property type="entry name" value="Pleckstrin-homology domain (PH domain)/Phosphotyrosine-binding domain (PTB)"/>
    <property type="match status" value="1"/>
</dbReference>
<dbReference type="GO" id="GO:0007165">
    <property type="term" value="P:signal transduction"/>
    <property type="evidence" value="ECO:0007669"/>
    <property type="project" value="InterPro"/>
</dbReference>
<dbReference type="GO" id="GO:0005096">
    <property type="term" value="F:GTPase activator activity"/>
    <property type="evidence" value="ECO:0007669"/>
    <property type="project" value="UniProtKB-KW"/>
</dbReference>
<dbReference type="SMART" id="SM00324">
    <property type="entry name" value="RhoGAP"/>
    <property type="match status" value="1"/>
</dbReference>
<feature type="region of interest" description="Disordered" evidence="2">
    <location>
        <begin position="1813"/>
        <end position="1841"/>
    </location>
</feature>
<reference evidence="7" key="2">
    <citation type="submission" date="2015-02" db="UniProtKB">
        <authorList>
            <consortium name="EnsemblMetazoa"/>
        </authorList>
    </citation>
    <scope>IDENTIFICATION</scope>
</reference>
<dbReference type="Proteomes" id="UP000014500">
    <property type="component" value="Unassembled WGS sequence"/>
</dbReference>
<dbReference type="InterPro" id="IPR001605">
    <property type="entry name" value="PH_dom-spectrin-type"/>
</dbReference>
<dbReference type="STRING" id="126957.T1J8D5"/>
<dbReference type="PANTHER" id="PTHR23175:SF23">
    <property type="entry name" value="PDZ DOMAIN-CONTAINING PROTEIN"/>
    <property type="match status" value="1"/>
</dbReference>
<feature type="region of interest" description="Disordered" evidence="2">
    <location>
        <begin position="1436"/>
        <end position="1465"/>
    </location>
</feature>
<proteinExistence type="predicted"/>
<feature type="compositionally biased region" description="Low complexity" evidence="2">
    <location>
        <begin position="632"/>
        <end position="646"/>
    </location>
</feature>
<feature type="compositionally biased region" description="Basic and acidic residues" evidence="2">
    <location>
        <begin position="655"/>
        <end position="668"/>
    </location>
</feature>
<accession>T1J8D5</accession>
<feature type="region of interest" description="Disordered" evidence="2">
    <location>
        <begin position="2301"/>
        <end position="2321"/>
    </location>
</feature>
<keyword evidence="8" id="KW-1185">Reference proteome</keyword>